<reference evidence="1 2" key="1">
    <citation type="journal article" date="2018" name="G3 (Bethesda)">
        <title>Phylogenetic and Phylogenomic Definition of Rhizopus Species.</title>
        <authorList>
            <person name="Gryganskyi A.P."/>
            <person name="Golan J."/>
            <person name="Dolatabadi S."/>
            <person name="Mondo S."/>
            <person name="Robb S."/>
            <person name="Idnurm A."/>
            <person name="Muszewska A."/>
            <person name="Steczkiewicz K."/>
            <person name="Masonjones S."/>
            <person name="Liao H.L."/>
            <person name="Gajdeczka M.T."/>
            <person name="Anike F."/>
            <person name="Vuek A."/>
            <person name="Anishchenko I.M."/>
            <person name="Voigt K."/>
            <person name="de Hoog G.S."/>
            <person name="Smith M.E."/>
            <person name="Heitman J."/>
            <person name="Vilgalys R."/>
            <person name="Stajich J.E."/>
        </authorList>
    </citation>
    <scope>NUCLEOTIDE SEQUENCE [LARGE SCALE GENOMIC DNA]</scope>
    <source>
        <strain evidence="1 2">LSU 92-RS-03</strain>
    </source>
</reference>
<protein>
    <submittedName>
        <fullName evidence="1">Uncharacterized protein</fullName>
    </submittedName>
</protein>
<dbReference type="Proteomes" id="UP000253551">
    <property type="component" value="Unassembled WGS sequence"/>
</dbReference>
<evidence type="ECO:0000313" key="1">
    <source>
        <dbReference type="EMBL" id="RCH97467.1"/>
    </source>
</evidence>
<sequence>MLMETDDKLITVFEKKRNYENNPKVDENLDIPNLPLKWKSNTNLIAQLLLNDQEIINLIVQVLVGTHIPKNSYAVHQTGWPETESFFKVYTSQNESDECFNPILVTIQSEINQKFNSLPIVLIIANKECLGSNENELNSHLVKVKSDFWAEKCLMFLSDLDITPLNNQPMNAFHALCQFLSHPDNMFSSFNVENQTINLV</sequence>
<evidence type="ECO:0000313" key="2">
    <source>
        <dbReference type="Proteomes" id="UP000253551"/>
    </source>
</evidence>
<organism evidence="1 2">
    <name type="scientific">Rhizopus stolonifer</name>
    <name type="common">Rhizopus nigricans</name>
    <dbReference type="NCBI Taxonomy" id="4846"/>
    <lineage>
        <taxon>Eukaryota</taxon>
        <taxon>Fungi</taxon>
        <taxon>Fungi incertae sedis</taxon>
        <taxon>Mucoromycota</taxon>
        <taxon>Mucoromycotina</taxon>
        <taxon>Mucoromycetes</taxon>
        <taxon>Mucorales</taxon>
        <taxon>Mucorineae</taxon>
        <taxon>Rhizopodaceae</taxon>
        <taxon>Rhizopus</taxon>
    </lineage>
</organism>
<keyword evidence="2" id="KW-1185">Reference proteome</keyword>
<proteinExistence type="predicted"/>
<accession>A0A367K5L8</accession>
<gene>
    <name evidence="1" type="ORF">CU098_005576</name>
</gene>
<name>A0A367K5L8_RHIST</name>
<dbReference type="AlphaFoldDB" id="A0A367K5L8"/>
<comment type="caution">
    <text evidence="1">The sequence shown here is derived from an EMBL/GenBank/DDBJ whole genome shotgun (WGS) entry which is preliminary data.</text>
</comment>
<dbReference type="OrthoDB" id="2238359at2759"/>
<feature type="non-terminal residue" evidence="1">
    <location>
        <position position="200"/>
    </location>
</feature>
<dbReference type="EMBL" id="PJQM01002179">
    <property type="protein sequence ID" value="RCH97467.1"/>
    <property type="molecule type" value="Genomic_DNA"/>
</dbReference>